<protein>
    <submittedName>
        <fullName evidence="2">Cna B-type domain protein</fullName>
    </submittedName>
</protein>
<dbReference type="RefSeq" id="WP_009037382.1">
    <property type="nucleotide sequence ID" value="NZ_JNHN01000160.1"/>
</dbReference>
<dbReference type="Proteomes" id="UP000028013">
    <property type="component" value="Unassembled WGS sequence"/>
</dbReference>
<feature type="chain" id="PRO_5001745251" evidence="1">
    <location>
        <begin position="21"/>
        <end position="778"/>
    </location>
</feature>
<reference evidence="2 3" key="1">
    <citation type="submission" date="2014-04" db="EMBL/GenBank/DDBJ databases">
        <authorList>
            <person name="Sears C."/>
            <person name="Carroll K."/>
            <person name="Sack B.R."/>
            <person name="Qadri F."/>
            <person name="Myers L.L."/>
            <person name="Chung G.-T."/>
            <person name="Escheverria P."/>
            <person name="Fraser C.M."/>
            <person name="Sadzewicz L."/>
            <person name="Shefchek K.A."/>
            <person name="Tallon L."/>
            <person name="Das S.P."/>
            <person name="Daugherty S."/>
            <person name="Mongodin E.F."/>
        </authorList>
    </citation>
    <scope>NUCLEOTIDE SEQUENCE [LARGE SCALE GENOMIC DNA]</scope>
    <source>
        <strain evidence="2 3">3978 T3 ii</strain>
    </source>
</reference>
<organism evidence="2 3">
    <name type="scientific">Bacteroides uniformis str. 3978 T3 ii</name>
    <dbReference type="NCBI Taxonomy" id="1339349"/>
    <lineage>
        <taxon>Bacteria</taxon>
        <taxon>Pseudomonadati</taxon>
        <taxon>Bacteroidota</taxon>
        <taxon>Bacteroidia</taxon>
        <taxon>Bacteroidales</taxon>
        <taxon>Bacteroidaceae</taxon>
        <taxon>Bacteroides</taxon>
    </lineage>
</organism>
<gene>
    <name evidence="2" type="ORF">M094_0134</name>
</gene>
<sequence length="778" mass="87590">MKKILVIAIVCLLGSFAAAAQTVKVNGTIVDEQNRPVEFVNVALISLPDSSFVTESTTDGKGKFALRATAGSDFLLRLSYIGYVGEQIVIRTPQGTVQMGDIILKEQSVALDEVVISGSNITQKVDRMVVVPTATAMKNSYNPYDLMLNLAIPHLKVDALGKGLEANGGSVQTRINGIVATSTEVAALLPKEIVRIEFIENPGERYGDSSLGAVVDIIVRRRETGGLVNIQATNAPHMLFSEDNVVAKFNHNKSQWGLFYNLSARNFKKTYTDIDETYVLENKTIHRVQEGLHDQNKHFTHNIDLSYNLTEQDKYVFNVVFRNSVYDAPCLNQSNKLYDAADADNYIFSRLKNKQSSYTPSLDLYYQRTLPKNQMLTMSVTGTLMHTDNNRLYHEYTPQAEDLAMIETDVTGNKRSIIGEAIYDKRFKFLVFSAGLRHYQMYARNEYAGSSPVVSEMNQAKTAAFAEVQGNIRKVSYGVSAGLTRSYFKEGGEEHTYYTFTPTVRLNFSPHKNGNINYRFNVEPKIPSLSALTNVEQAIDTIQIVRGNPALETYSVFNNTLNYSYMKKKFVFMLNVTHGYHKNIIMESVFAEGDKLVSMNENQRSAQFLRFGPSFTFRGLNIGSLKNFLTLSIDGGFTRYWSNGNTYTHTYNDFYYNLGAVFNYKQFSLLGQFSKRANELMGETIYKGENQAAVLATYTHKRLQLGAGMMFPFTNNYKTGKERVSKVAPYTSWSHAKEIGQMAVIKLSYNFEFGKRYKSSGRRINNSDNESGILNIDK</sequence>
<name>A0A078S2S7_BACUN</name>
<comment type="caution">
    <text evidence="2">The sequence shown here is derived from an EMBL/GenBank/DDBJ whole genome shotgun (WGS) entry which is preliminary data.</text>
</comment>
<evidence type="ECO:0000313" key="2">
    <source>
        <dbReference type="EMBL" id="KDS52272.1"/>
    </source>
</evidence>
<feature type="signal peptide" evidence="1">
    <location>
        <begin position="1"/>
        <end position="20"/>
    </location>
</feature>
<dbReference type="SUPFAM" id="SSF49464">
    <property type="entry name" value="Carboxypeptidase regulatory domain-like"/>
    <property type="match status" value="1"/>
</dbReference>
<dbReference type="SUPFAM" id="SSF56935">
    <property type="entry name" value="Porins"/>
    <property type="match status" value="1"/>
</dbReference>
<dbReference type="EMBL" id="JNHN01000160">
    <property type="protein sequence ID" value="KDS52272.1"/>
    <property type="molecule type" value="Genomic_DNA"/>
</dbReference>
<dbReference type="PATRIC" id="fig|1339349.3.peg.1420"/>
<dbReference type="Pfam" id="PF13715">
    <property type="entry name" value="CarbopepD_reg_2"/>
    <property type="match status" value="1"/>
</dbReference>
<keyword evidence="1" id="KW-0732">Signal</keyword>
<evidence type="ECO:0000313" key="3">
    <source>
        <dbReference type="Proteomes" id="UP000028013"/>
    </source>
</evidence>
<dbReference type="AlphaFoldDB" id="A0A078S2S7"/>
<evidence type="ECO:0000256" key="1">
    <source>
        <dbReference type="SAM" id="SignalP"/>
    </source>
</evidence>
<proteinExistence type="predicted"/>
<accession>A0A078S2S7</accession>
<dbReference type="InterPro" id="IPR008969">
    <property type="entry name" value="CarboxyPept-like_regulatory"/>
</dbReference>